<proteinExistence type="predicted"/>
<dbReference type="InterPro" id="IPR039448">
    <property type="entry name" value="Beta_helix"/>
</dbReference>
<reference evidence="3 4" key="1">
    <citation type="journal article" date="2019" name="Int. J. Syst. Evol. Microbiol.">
        <title>The Global Catalogue of Microorganisms (GCM) 10K type strain sequencing project: providing services to taxonomists for standard genome sequencing and annotation.</title>
        <authorList>
            <consortium name="The Broad Institute Genomics Platform"/>
            <consortium name="The Broad Institute Genome Sequencing Center for Infectious Disease"/>
            <person name="Wu L."/>
            <person name="Ma J."/>
        </authorList>
    </citation>
    <scope>NUCLEOTIDE SEQUENCE [LARGE SCALE GENOMIC DNA]</scope>
    <source>
        <strain evidence="3 4">JCM 6833</strain>
    </source>
</reference>
<evidence type="ECO:0000313" key="4">
    <source>
        <dbReference type="Proteomes" id="UP001501509"/>
    </source>
</evidence>
<feature type="chain" id="PRO_5045941346" description="Right handed beta helix domain-containing protein" evidence="1">
    <location>
        <begin position="25"/>
        <end position="434"/>
    </location>
</feature>
<evidence type="ECO:0000256" key="1">
    <source>
        <dbReference type="SAM" id="SignalP"/>
    </source>
</evidence>
<dbReference type="InterPro" id="IPR012334">
    <property type="entry name" value="Pectin_lyas_fold"/>
</dbReference>
<dbReference type="RefSeq" id="WP_344545161.1">
    <property type="nucleotide sequence ID" value="NZ_BAAATD010000007.1"/>
</dbReference>
<organism evidence="3 4">
    <name type="scientific">Actinomadura fulvescens</name>
    <dbReference type="NCBI Taxonomy" id="46160"/>
    <lineage>
        <taxon>Bacteria</taxon>
        <taxon>Bacillati</taxon>
        <taxon>Actinomycetota</taxon>
        <taxon>Actinomycetes</taxon>
        <taxon>Streptosporangiales</taxon>
        <taxon>Thermomonosporaceae</taxon>
        <taxon>Actinomadura</taxon>
    </lineage>
</organism>
<dbReference type="Proteomes" id="UP001501509">
    <property type="component" value="Unassembled WGS sequence"/>
</dbReference>
<dbReference type="EMBL" id="BAAATD010000007">
    <property type="protein sequence ID" value="GAA2612014.1"/>
    <property type="molecule type" value="Genomic_DNA"/>
</dbReference>
<sequence length="434" mass="45416">MRRAISLITIALVLIGLVTPPASAAVVTPPVASDCSTDVTSAFNSWLAGVPDGSTISLAANGCYLSNGTFLFVGRRNLTILGNGATIKASGAPACPPGATRNAKGYCVVPNKPDGSCPTDTTRTGTGECVQKVSRQQLRFVRGGGFVVRNVTLQGSNFTPDCAVPPPAQYSCYDALREGDGNLHVFGSDGVLIDNVRFKNAWDDAVTVAPIDARDGDGTGALIPRNVTVQNSTVDTAGRHAFTCIGCRDFVIRDNTVTNVGYWGVDVEISAKTWTGDLVLERNRFSNIYAGVVVVTPNLPPSTLGQIVVRDNVRTDAPVFCMFGIVIGRDDRSAASGVTVTGNRIRAVAGGAVVRHALEAKVADNTFEVDRSVPCAVAKGVVFSKVSSGSVIGNTILNTNQPFEIVTSNVTVCGNRTTPTGAFTQPVPCSEPSY</sequence>
<protein>
    <recommendedName>
        <fullName evidence="2">Right handed beta helix domain-containing protein</fullName>
    </recommendedName>
</protein>
<keyword evidence="4" id="KW-1185">Reference proteome</keyword>
<feature type="domain" description="Right handed beta helix" evidence="2">
    <location>
        <begin position="226"/>
        <end position="369"/>
    </location>
</feature>
<gene>
    <name evidence="3" type="ORF">GCM10010411_53350</name>
</gene>
<dbReference type="InterPro" id="IPR006626">
    <property type="entry name" value="PbH1"/>
</dbReference>
<name>A0ABN3Q136_9ACTN</name>
<dbReference type="Pfam" id="PF13229">
    <property type="entry name" value="Beta_helix"/>
    <property type="match status" value="1"/>
</dbReference>
<accession>A0ABN3Q136</accession>
<keyword evidence="1" id="KW-0732">Signal</keyword>
<evidence type="ECO:0000259" key="2">
    <source>
        <dbReference type="Pfam" id="PF13229"/>
    </source>
</evidence>
<feature type="signal peptide" evidence="1">
    <location>
        <begin position="1"/>
        <end position="24"/>
    </location>
</feature>
<evidence type="ECO:0000313" key="3">
    <source>
        <dbReference type="EMBL" id="GAA2612014.1"/>
    </source>
</evidence>
<dbReference type="SUPFAM" id="SSF51126">
    <property type="entry name" value="Pectin lyase-like"/>
    <property type="match status" value="1"/>
</dbReference>
<dbReference type="SMART" id="SM00710">
    <property type="entry name" value="PbH1"/>
    <property type="match status" value="6"/>
</dbReference>
<dbReference type="Gene3D" id="2.160.20.10">
    <property type="entry name" value="Single-stranded right-handed beta-helix, Pectin lyase-like"/>
    <property type="match status" value="1"/>
</dbReference>
<comment type="caution">
    <text evidence="3">The sequence shown here is derived from an EMBL/GenBank/DDBJ whole genome shotgun (WGS) entry which is preliminary data.</text>
</comment>
<dbReference type="InterPro" id="IPR011050">
    <property type="entry name" value="Pectin_lyase_fold/virulence"/>
</dbReference>